<evidence type="ECO:0000259" key="2">
    <source>
        <dbReference type="SMART" id="SM00829"/>
    </source>
</evidence>
<dbReference type="SUPFAM" id="SSF50129">
    <property type="entry name" value="GroES-like"/>
    <property type="match status" value="2"/>
</dbReference>
<dbReference type="AlphaFoldDB" id="A0A0V8J4G6"/>
<dbReference type="InterPro" id="IPR013149">
    <property type="entry name" value="ADH-like_C"/>
</dbReference>
<keyword evidence="1" id="KW-0560">Oxidoreductase</keyword>
<dbReference type="Pfam" id="PF16884">
    <property type="entry name" value="ADH_N_2"/>
    <property type="match status" value="1"/>
</dbReference>
<dbReference type="InterPro" id="IPR036291">
    <property type="entry name" value="NAD(P)-bd_dom_sf"/>
</dbReference>
<dbReference type="PANTHER" id="PTHR43205:SF7">
    <property type="entry name" value="PROSTAGLANDIN REDUCTASE 1"/>
    <property type="match status" value="1"/>
</dbReference>
<dbReference type="EMBL" id="LNQN01000005">
    <property type="protein sequence ID" value="KSU81755.1"/>
    <property type="molecule type" value="Genomic_DNA"/>
</dbReference>
<dbReference type="Gene3D" id="3.40.50.720">
    <property type="entry name" value="NAD(P)-binding Rossmann-like Domain"/>
    <property type="match status" value="1"/>
</dbReference>
<evidence type="ECO:0000256" key="1">
    <source>
        <dbReference type="ARBA" id="ARBA00023002"/>
    </source>
</evidence>
<feature type="domain" description="Enoyl reductase (ER)" evidence="2">
    <location>
        <begin position="19"/>
        <end position="333"/>
    </location>
</feature>
<comment type="caution">
    <text evidence="3">The sequence shown here is derived from an EMBL/GenBank/DDBJ whole genome shotgun (WGS) entry which is preliminary data.</text>
</comment>
<dbReference type="InterPro" id="IPR011032">
    <property type="entry name" value="GroES-like_sf"/>
</dbReference>
<gene>
    <name evidence="3" type="ORF">AS030_15815</name>
</gene>
<dbReference type="InterPro" id="IPR041694">
    <property type="entry name" value="ADH_N_2"/>
</dbReference>
<dbReference type="FunFam" id="3.40.50.720:FF:000121">
    <property type="entry name" value="Prostaglandin reductase 2"/>
    <property type="match status" value="1"/>
</dbReference>
<dbReference type="SMART" id="SM00829">
    <property type="entry name" value="PKS_ER"/>
    <property type="match status" value="1"/>
</dbReference>
<evidence type="ECO:0000313" key="3">
    <source>
        <dbReference type="EMBL" id="KSU81755.1"/>
    </source>
</evidence>
<dbReference type="GO" id="GO:0016628">
    <property type="term" value="F:oxidoreductase activity, acting on the CH-CH group of donors, NAD or NADP as acceptor"/>
    <property type="evidence" value="ECO:0007669"/>
    <property type="project" value="InterPro"/>
</dbReference>
<protein>
    <submittedName>
        <fullName evidence="3">NADP-dependent oxidoreductase</fullName>
    </submittedName>
</protein>
<dbReference type="Pfam" id="PF00107">
    <property type="entry name" value="ADH_zinc_N"/>
    <property type="match status" value="1"/>
</dbReference>
<reference evidence="3 4" key="1">
    <citation type="journal article" date="2014" name="Antonie Van Leeuwenhoek">
        <title>Fictibacillus enclensis sp. nov., isolated from marine sediment.</title>
        <authorList>
            <person name="Dastager S.G."/>
            <person name="Mawlankar R."/>
            <person name="Srinivasan K."/>
            <person name="Tang S.K."/>
            <person name="Lee J.C."/>
            <person name="Ramana V.V."/>
            <person name="Shouche Y.S."/>
        </authorList>
    </citation>
    <scope>NUCLEOTIDE SEQUENCE [LARGE SCALE GENOMIC DNA]</scope>
    <source>
        <strain evidence="3 4">NIO-1003</strain>
    </source>
</reference>
<dbReference type="InterPro" id="IPR045010">
    <property type="entry name" value="MDR_fam"/>
</dbReference>
<dbReference type="Proteomes" id="UP000054099">
    <property type="component" value="Unassembled WGS sequence"/>
</dbReference>
<dbReference type="InterPro" id="IPR020843">
    <property type="entry name" value="ER"/>
</dbReference>
<organism evidence="3 4">
    <name type="scientific">Fictibacillus enclensis</name>
    <dbReference type="NCBI Taxonomy" id="1017270"/>
    <lineage>
        <taxon>Bacteria</taxon>
        <taxon>Bacillati</taxon>
        <taxon>Bacillota</taxon>
        <taxon>Bacilli</taxon>
        <taxon>Bacillales</taxon>
        <taxon>Fictibacillaceae</taxon>
        <taxon>Fictibacillus</taxon>
    </lineage>
</organism>
<dbReference type="PANTHER" id="PTHR43205">
    <property type="entry name" value="PROSTAGLANDIN REDUCTASE"/>
    <property type="match status" value="1"/>
</dbReference>
<accession>A0A0V8J4G6</accession>
<sequence length="341" mass="36990">MTEQKNQHILLTSRPKGMPSMENFTFEDIEIPEPQNGQVLLKTLYLSVDPYMRGRMNDTKSYVPPFELNQPVSGGIVAEVVQSRSGEFEEGDLVIGNLPWALYTTAGEQEVRKLDPELAPITTNLGILGMPGLTAYFGLLDIGNPQEGETVVVSGAAGAVGSTVGQIAKIKGARVVGIAGSEEKVNYLKNELGFDAVVNYREAGNIRQALKEACPDGVDVYFDNVGGEISDAVISLLNKYARIPLCGQISLYNLEKQDVGPRIQGQLLINSALIKGFIVSNYASQFGEGAKQLGQWLQEGKLKYEENVVEGFENTIDAFLGLFKGENLGKQLVKVAEPSQS</sequence>
<dbReference type="OrthoDB" id="9805663at2"/>
<dbReference type="Gene3D" id="3.90.180.10">
    <property type="entry name" value="Medium-chain alcohol dehydrogenases, catalytic domain"/>
    <property type="match status" value="1"/>
</dbReference>
<evidence type="ECO:0000313" key="4">
    <source>
        <dbReference type="Proteomes" id="UP000054099"/>
    </source>
</evidence>
<dbReference type="SUPFAM" id="SSF51735">
    <property type="entry name" value="NAD(P)-binding Rossmann-fold domains"/>
    <property type="match status" value="1"/>
</dbReference>
<name>A0A0V8J4G6_9BACL</name>
<keyword evidence="4" id="KW-1185">Reference proteome</keyword>
<dbReference type="RefSeq" id="WP_061973288.1">
    <property type="nucleotide sequence ID" value="NZ_FMAV01000003.1"/>
</dbReference>
<dbReference type="CDD" id="cd05288">
    <property type="entry name" value="PGDH"/>
    <property type="match status" value="1"/>
</dbReference>
<proteinExistence type="predicted"/>